<evidence type="ECO:0000256" key="7">
    <source>
        <dbReference type="ARBA" id="ARBA00019373"/>
    </source>
</evidence>
<dbReference type="STRING" id="1641875.XM53_00350"/>
<reference evidence="20 21" key="1">
    <citation type="submission" date="2015-04" db="EMBL/GenBank/DDBJ databases">
        <title>The draft genome sequence of Roseovarius sp.R12b.</title>
        <authorList>
            <person name="Li G."/>
            <person name="Lai Q."/>
            <person name="Shao Z."/>
            <person name="Yan P."/>
        </authorList>
    </citation>
    <scope>NUCLEOTIDE SEQUENCE [LARGE SCALE GENOMIC DNA]</scope>
    <source>
        <strain evidence="20 21">R12B</strain>
    </source>
</reference>
<evidence type="ECO:0000256" key="16">
    <source>
        <dbReference type="ARBA" id="ARBA00023209"/>
    </source>
</evidence>
<comment type="subcellular location">
    <subcellularLocation>
        <location evidence="2">Cell membrane</location>
        <topology evidence="2">Multi-pass membrane protein</topology>
    </subcellularLocation>
</comment>
<organism evidence="20 21">
    <name type="scientific">Roseovarius atlanticus</name>
    <dbReference type="NCBI Taxonomy" id="1641875"/>
    <lineage>
        <taxon>Bacteria</taxon>
        <taxon>Pseudomonadati</taxon>
        <taxon>Pseudomonadota</taxon>
        <taxon>Alphaproteobacteria</taxon>
        <taxon>Rhodobacterales</taxon>
        <taxon>Roseobacteraceae</taxon>
        <taxon>Roseovarius</taxon>
    </lineage>
</organism>
<evidence type="ECO:0000313" key="21">
    <source>
        <dbReference type="Proteomes" id="UP000051295"/>
    </source>
</evidence>
<evidence type="ECO:0000256" key="4">
    <source>
        <dbReference type="ARBA" id="ARBA00005189"/>
    </source>
</evidence>
<gene>
    <name evidence="20" type="ORF">XM53_00350</name>
</gene>
<comment type="caution">
    <text evidence="20">The sequence shown here is derived from an EMBL/GenBank/DDBJ whole genome shotgun (WGS) entry which is preliminary data.</text>
</comment>
<name>A0A0T5NZB7_9RHOB</name>
<dbReference type="UniPathway" id="UPA00557">
    <property type="reaction ID" value="UER00614"/>
</dbReference>
<evidence type="ECO:0000256" key="15">
    <source>
        <dbReference type="ARBA" id="ARBA00023136"/>
    </source>
</evidence>
<proteinExistence type="inferred from homology"/>
<evidence type="ECO:0000256" key="18">
    <source>
        <dbReference type="RuleBase" id="RU003938"/>
    </source>
</evidence>
<dbReference type="EMBL" id="LAXJ01000002">
    <property type="protein sequence ID" value="KRS14229.1"/>
    <property type="molecule type" value="Genomic_DNA"/>
</dbReference>
<evidence type="ECO:0000256" key="19">
    <source>
        <dbReference type="SAM" id="Phobius"/>
    </source>
</evidence>
<feature type="transmembrane region" description="Helical" evidence="19">
    <location>
        <begin position="129"/>
        <end position="148"/>
    </location>
</feature>
<accession>A0A0T5NZB7</accession>
<evidence type="ECO:0000256" key="17">
    <source>
        <dbReference type="ARBA" id="ARBA00023264"/>
    </source>
</evidence>
<protein>
    <recommendedName>
        <fullName evidence="7 18">Phosphatidate cytidylyltransferase</fullName>
        <ecNumber evidence="6 18">2.7.7.41</ecNumber>
    </recommendedName>
</protein>
<evidence type="ECO:0000256" key="2">
    <source>
        <dbReference type="ARBA" id="ARBA00004651"/>
    </source>
</evidence>
<evidence type="ECO:0000256" key="12">
    <source>
        <dbReference type="ARBA" id="ARBA00022695"/>
    </source>
</evidence>
<evidence type="ECO:0000256" key="3">
    <source>
        <dbReference type="ARBA" id="ARBA00005119"/>
    </source>
</evidence>
<dbReference type="PANTHER" id="PTHR46382">
    <property type="entry name" value="PHOSPHATIDATE CYTIDYLYLTRANSFERASE"/>
    <property type="match status" value="1"/>
</dbReference>
<comment type="pathway">
    <text evidence="4">Lipid metabolism.</text>
</comment>
<keyword evidence="13 19" id="KW-1133">Transmembrane helix</keyword>
<evidence type="ECO:0000256" key="1">
    <source>
        <dbReference type="ARBA" id="ARBA00001698"/>
    </source>
</evidence>
<dbReference type="PANTHER" id="PTHR46382:SF1">
    <property type="entry name" value="PHOSPHATIDATE CYTIDYLYLTRANSFERASE"/>
    <property type="match status" value="1"/>
</dbReference>
<keyword evidence="17" id="KW-1208">Phospholipid metabolism</keyword>
<evidence type="ECO:0000256" key="9">
    <source>
        <dbReference type="ARBA" id="ARBA00022516"/>
    </source>
</evidence>
<evidence type="ECO:0000256" key="14">
    <source>
        <dbReference type="ARBA" id="ARBA00023098"/>
    </source>
</evidence>
<keyword evidence="14" id="KW-0443">Lipid metabolism</keyword>
<comment type="catalytic activity">
    <reaction evidence="1 18">
        <text>a 1,2-diacyl-sn-glycero-3-phosphate + CTP + H(+) = a CDP-1,2-diacyl-sn-glycerol + diphosphate</text>
        <dbReference type="Rhea" id="RHEA:16229"/>
        <dbReference type="ChEBI" id="CHEBI:15378"/>
        <dbReference type="ChEBI" id="CHEBI:33019"/>
        <dbReference type="ChEBI" id="CHEBI:37563"/>
        <dbReference type="ChEBI" id="CHEBI:58332"/>
        <dbReference type="ChEBI" id="CHEBI:58608"/>
        <dbReference type="EC" id="2.7.7.41"/>
    </reaction>
</comment>
<feature type="transmembrane region" description="Helical" evidence="19">
    <location>
        <begin position="61"/>
        <end position="91"/>
    </location>
</feature>
<evidence type="ECO:0000256" key="8">
    <source>
        <dbReference type="ARBA" id="ARBA00022475"/>
    </source>
</evidence>
<feature type="transmembrane region" description="Helical" evidence="19">
    <location>
        <begin position="20"/>
        <end position="49"/>
    </location>
</feature>
<keyword evidence="15 19" id="KW-0472">Membrane</keyword>
<dbReference type="GO" id="GO:0005886">
    <property type="term" value="C:plasma membrane"/>
    <property type="evidence" value="ECO:0007669"/>
    <property type="project" value="UniProtKB-SubCell"/>
</dbReference>
<keyword evidence="9" id="KW-0444">Lipid biosynthesis</keyword>
<dbReference type="Pfam" id="PF01148">
    <property type="entry name" value="CTP_transf_1"/>
    <property type="match status" value="1"/>
</dbReference>
<keyword evidence="12 18" id="KW-0548">Nucleotidyltransferase</keyword>
<evidence type="ECO:0000256" key="6">
    <source>
        <dbReference type="ARBA" id="ARBA00012487"/>
    </source>
</evidence>
<dbReference type="PATRIC" id="fig|1641875.4.peg.1147"/>
<dbReference type="GO" id="GO:0004605">
    <property type="term" value="F:phosphatidate cytidylyltransferase activity"/>
    <property type="evidence" value="ECO:0007669"/>
    <property type="project" value="UniProtKB-EC"/>
</dbReference>
<keyword evidence="10 18" id="KW-0808">Transferase</keyword>
<comment type="similarity">
    <text evidence="5 18">Belongs to the CDS family.</text>
</comment>
<evidence type="ECO:0000256" key="11">
    <source>
        <dbReference type="ARBA" id="ARBA00022692"/>
    </source>
</evidence>
<keyword evidence="21" id="KW-1185">Reference proteome</keyword>
<sequence length="261" mass="27626">MSAGGAKWSDLRRRALSGVLLLVLGAFGVYQGGLFFVVLICIICGVMVWETARMFETRQAVGLGIAATVVMVALNFLPGTFALPLMLGLALVAASQTEHDGPLSFVVVAWVLLACFALLWLRAGHETLWILWLILVVIASDVAGYFAGRMLGGPKFWPRISPKKTWSGTIAGWLLAGIVGLFFLQPLGMGLELVPMSMVVGFAGQMGDIAESAVKRRKGIKDSSSLIPGHGGVFDRFDAMLGSSAAALLFWAVGLMPGAGA</sequence>
<keyword evidence="16" id="KW-0594">Phospholipid biosynthesis</keyword>
<dbReference type="OrthoDB" id="9799199at2"/>
<evidence type="ECO:0000256" key="5">
    <source>
        <dbReference type="ARBA" id="ARBA00010185"/>
    </source>
</evidence>
<dbReference type="AlphaFoldDB" id="A0A0T5NZB7"/>
<dbReference type="InterPro" id="IPR000374">
    <property type="entry name" value="PC_trans"/>
</dbReference>
<evidence type="ECO:0000256" key="13">
    <source>
        <dbReference type="ARBA" id="ARBA00022989"/>
    </source>
</evidence>
<dbReference type="RefSeq" id="WP_057789194.1">
    <property type="nucleotide sequence ID" value="NZ_LAXJ01000002.1"/>
</dbReference>
<dbReference type="EC" id="2.7.7.41" evidence="6 18"/>
<evidence type="ECO:0000313" key="20">
    <source>
        <dbReference type="EMBL" id="KRS14229.1"/>
    </source>
</evidence>
<dbReference type="Proteomes" id="UP000051295">
    <property type="component" value="Unassembled WGS sequence"/>
</dbReference>
<dbReference type="PROSITE" id="PS01315">
    <property type="entry name" value="CDS"/>
    <property type="match status" value="1"/>
</dbReference>
<dbReference type="GO" id="GO:0016024">
    <property type="term" value="P:CDP-diacylglycerol biosynthetic process"/>
    <property type="evidence" value="ECO:0007669"/>
    <property type="project" value="UniProtKB-UniPathway"/>
</dbReference>
<keyword evidence="8" id="KW-1003">Cell membrane</keyword>
<feature type="transmembrane region" description="Helical" evidence="19">
    <location>
        <begin position="169"/>
        <end position="188"/>
    </location>
</feature>
<keyword evidence="11 18" id="KW-0812">Transmembrane</keyword>
<evidence type="ECO:0000256" key="10">
    <source>
        <dbReference type="ARBA" id="ARBA00022679"/>
    </source>
</evidence>
<comment type="pathway">
    <text evidence="3 18">Phospholipid metabolism; CDP-diacylglycerol biosynthesis; CDP-diacylglycerol from sn-glycerol 3-phosphate: step 3/3.</text>
</comment>
<feature type="transmembrane region" description="Helical" evidence="19">
    <location>
        <begin position="103"/>
        <end position="123"/>
    </location>
</feature>